<name>A0AAV9QTN1_9TELE</name>
<feature type="signal peptide" evidence="1">
    <location>
        <begin position="1"/>
        <end position="26"/>
    </location>
</feature>
<dbReference type="AlphaFoldDB" id="A0AAV9QTN1"/>
<dbReference type="EMBL" id="JAHHUM010002904">
    <property type="protein sequence ID" value="KAK5599991.1"/>
    <property type="molecule type" value="Genomic_DNA"/>
</dbReference>
<evidence type="ECO:0000313" key="2">
    <source>
        <dbReference type="EMBL" id="KAK5599991.1"/>
    </source>
</evidence>
<sequence>MRRRASGAGNLLWCQLALRLAGLSRAIHPGEYGDTIRQLIHSCRGEVGGRGASWTTPSPEKRGG</sequence>
<comment type="caution">
    <text evidence="2">The sequence shown here is derived from an EMBL/GenBank/DDBJ whole genome shotgun (WGS) entry which is preliminary data.</text>
</comment>
<gene>
    <name evidence="2" type="ORF">CRENBAI_012050</name>
</gene>
<dbReference type="Proteomes" id="UP001311232">
    <property type="component" value="Unassembled WGS sequence"/>
</dbReference>
<feature type="non-terminal residue" evidence="2">
    <location>
        <position position="64"/>
    </location>
</feature>
<feature type="chain" id="PRO_5043956504" evidence="1">
    <location>
        <begin position="27"/>
        <end position="64"/>
    </location>
</feature>
<reference evidence="2 3" key="1">
    <citation type="submission" date="2021-06" db="EMBL/GenBank/DDBJ databases">
        <authorList>
            <person name="Palmer J.M."/>
        </authorList>
    </citation>
    <scope>NUCLEOTIDE SEQUENCE [LARGE SCALE GENOMIC DNA]</scope>
    <source>
        <strain evidence="2 3">MEX-2019</strain>
        <tissue evidence="2">Muscle</tissue>
    </source>
</reference>
<protein>
    <submittedName>
        <fullName evidence="2">Uncharacterized protein</fullName>
    </submittedName>
</protein>
<keyword evidence="1" id="KW-0732">Signal</keyword>
<organism evidence="2 3">
    <name type="scientific">Crenichthys baileyi</name>
    <name type="common">White River springfish</name>
    <dbReference type="NCBI Taxonomy" id="28760"/>
    <lineage>
        <taxon>Eukaryota</taxon>
        <taxon>Metazoa</taxon>
        <taxon>Chordata</taxon>
        <taxon>Craniata</taxon>
        <taxon>Vertebrata</taxon>
        <taxon>Euteleostomi</taxon>
        <taxon>Actinopterygii</taxon>
        <taxon>Neopterygii</taxon>
        <taxon>Teleostei</taxon>
        <taxon>Neoteleostei</taxon>
        <taxon>Acanthomorphata</taxon>
        <taxon>Ovalentaria</taxon>
        <taxon>Atherinomorphae</taxon>
        <taxon>Cyprinodontiformes</taxon>
        <taxon>Goodeidae</taxon>
        <taxon>Crenichthys</taxon>
    </lineage>
</organism>
<evidence type="ECO:0000256" key="1">
    <source>
        <dbReference type="SAM" id="SignalP"/>
    </source>
</evidence>
<accession>A0AAV9QTN1</accession>
<keyword evidence="3" id="KW-1185">Reference proteome</keyword>
<proteinExistence type="predicted"/>
<evidence type="ECO:0000313" key="3">
    <source>
        <dbReference type="Proteomes" id="UP001311232"/>
    </source>
</evidence>